<feature type="domain" description="HAMP" evidence="4">
    <location>
        <begin position="29"/>
        <end position="81"/>
    </location>
</feature>
<feature type="region of interest" description="Disordered" evidence="2">
    <location>
        <begin position="342"/>
        <end position="366"/>
    </location>
</feature>
<name>A0A855X408_9BACT</name>
<dbReference type="GO" id="GO:0016791">
    <property type="term" value="F:phosphatase activity"/>
    <property type="evidence" value="ECO:0007669"/>
    <property type="project" value="TreeGrafter"/>
</dbReference>
<feature type="transmembrane region" description="Helical" evidence="3">
    <location>
        <begin position="9"/>
        <end position="32"/>
    </location>
</feature>
<feature type="non-terminal residue" evidence="5">
    <location>
        <position position="1"/>
    </location>
</feature>
<dbReference type="Proteomes" id="UP000250918">
    <property type="component" value="Unassembled WGS sequence"/>
</dbReference>
<dbReference type="AlphaFoldDB" id="A0A855X408"/>
<dbReference type="PANTHER" id="PTHR43156">
    <property type="entry name" value="STAGE II SPORULATION PROTEIN E-RELATED"/>
    <property type="match status" value="1"/>
</dbReference>
<dbReference type="GO" id="GO:0016020">
    <property type="term" value="C:membrane"/>
    <property type="evidence" value="ECO:0007669"/>
    <property type="project" value="InterPro"/>
</dbReference>
<evidence type="ECO:0000259" key="4">
    <source>
        <dbReference type="PROSITE" id="PS50885"/>
    </source>
</evidence>
<dbReference type="PANTHER" id="PTHR43156:SF2">
    <property type="entry name" value="STAGE II SPORULATION PROTEIN E"/>
    <property type="match status" value="1"/>
</dbReference>
<comment type="caution">
    <text evidence="5">The sequence shown here is derived from an EMBL/GenBank/DDBJ whole genome shotgun (WGS) entry which is preliminary data.</text>
</comment>
<dbReference type="SMART" id="SM00331">
    <property type="entry name" value="PP2C_SIG"/>
    <property type="match status" value="1"/>
</dbReference>
<gene>
    <name evidence="5" type="ORF">C3F09_10870</name>
</gene>
<dbReference type="SMART" id="SM00304">
    <property type="entry name" value="HAMP"/>
    <property type="match status" value="1"/>
</dbReference>
<dbReference type="GO" id="GO:0007165">
    <property type="term" value="P:signal transduction"/>
    <property type="evidence" value="ECO:0007669"/>
    <property type="project" value="InterPro"/>
</dbReference>
<evidence type="ECO:0000256" key="2">
    <source>
        <dbReference type="SAM" id="MobiDB-lite"/>
    </source>
</evidence>
<dbReference type="InterPro" id="IPR036457">
    <property type="entry name" value="PPM-type-like_dom_sf"/>
</dbReference>
<dbReference type="SUPFAM" id="SSF81606">
    <property type="entry name" value="PP2C-like"/>
    <property type="match status" value="1"/>
</dbReference>
<evidence type="ECO:0000313" key="5">
    <source>
        <dbReference type="EMBL" id="PWB68879.1"/>
    </source>
</evidence>
<dbReference type="SUPFAM" id="SSF158472">
    <property type="entry name" value="HAMP domain-like"/>
    <property type="match status" value="1"/>
</dbReference>
<organism evidence="5 6">
    <name type="scientific">candidate division GN15 bacterium</name>
    <dbReference type="NCBI Taxonomy" id="2072418"/>
    <lineage>
        <taxon>Bacteria</taxon>
        <taxon>candidate division GN15</taxon>
    </lineage>
</organism>
<dbReference type="Gene3D" id="3.60.40.10">
    <property type="entry name" value="PPM-type phosphatase domain"/>
    <property type="match status" value="1"/>
</dbReference>
<sequence length="366" mass="40737">LLVNTRRAILYLTGVLLLIGIAGIYLLSNYFVTPILKITERVRRYSAGDMETDLPLEGADEFFEISRALNDMTTRLSRDRRNVIERERMAKEIEVASQIQRTLLPRELPKIRGLDVEGFYRAASLVGGDLYDVFRLSEDRYCLVVADVSGKGVPASLVMSMLRTVLQIYADKASSARQTLLMANEYLVKNMPPGMFITVLLAIYDSRDRSLAIVSAGHNPMLYYEAATGRLSSVKPSGMPLGVDVTLERDFASGLQEMTLTLSPGDMFFMYTDGITEAVGRDRQQYGMERLSRFLSAKCQSARTESLADMVQALADEIDNFSGYARQADDITFILCRVRPGESTRDTGAASRHLPTTSLQDESGVN</sequence>
<feature type="compositionally biased region" description="Polar residues" evidence="2">
    <location>
        <begin position="354"/>
        <end position="366"/>
    </location>
</feature>
<dbReference type="InterPro" id="IPR003660">
    <property type="entry name" value="HAMP_dom"/>
</dbReference>
<accession>A0A855X408</accession>
<keyword evidence="3" id="KW-1133">Transmembrane helix</keyword>
<keyword evidence="3" id="KW-0472">Membrane</keyword>
<reference evidence="5 6" key="1">
    <citation type="journal article" date="2018" name="ISME J.">
        <title>A methanotrophic archaeon couples anaerobic oxidation of methane to Fe(III) reduction.</title>
        <authorList>
            <person name="Cai C."/>
            <person name="Leu A.O."/>
            <person name="Xie G.J."/>
            <person name="Guo J."/>
            <person name="Feng Y."/>
            <person name="Zhao J.X."/>
            <person name="Tyson G.W."/>
            <person name="Yuan Z."/>
            <person name="Hu S."/>
        </authorList>
    </citation>
    <scope>NUCLEOTIDE SEQUENCE [LARGE SCALE GENOMIC DNA]</scope>
    <source>
        <strain evidence="5">FeB_12</strain>
    </source>
</reference>
<proteinExistence type="predicted"/>
<dbReference type="InterPro" id="IPR001932">
    <property type="entry name" value="PPM-type_phosphatase-like_dom"/>
</dbReference>
<dbReference type="InterPro" id="IPR052016">
    <property type="entry name" value="Bact_Sigma-Reg"/>
</dbReference>
<protein>
    <recommendedName>
        <fullName evidence="4">HAMP domain-containing protein</fullName>
    </recommendedName>
</protein>
<evidence type="ECO:0000313" key="6">
    <source>
        <dbReference type="Proteomes" id="UP000250918"/>
    </source>
</evidence>
<dbReference type="CDD" id="cd06225">
    <property type="entry name" value="HAMP"/>
    <property type="match status" value="1"/>
</dbReference>
<evidence type="ECO:0000256" key="1">
    <source>
        <dbReference type="ARBA" id="ARBA00022801"/>
    </source>
</evidence>
<evidence type="ECO:0000256" key="3">
    <source>
        <dbReference type="SAM" id="Phobius"/>
    </source>
</evidence>
<dbReference type="Pfam" id="PF07228">
    <property type="entry name" value="SpoIIE"/>
    <property type="match status" value="1"/>
</dbReference>
<dbReference type="Gene3D" id="6.10.340.10">
    <property type="match status" value="1"/>
</dbReference>
<dbReference type="EMBL" id="PQAP01000186">
    <property type="protein sequence ID" value="PWB68879.1"/>
    <property type="molecule type" value="Genomic_DNA"/>
</dbReference>
<keyword evidence="3" id="KW-0812">Transmembrane</keyword>
<dbReference type="Pfam" id="PF00672">
    <property type="entry name" value="HAMP"/>
    <property type="match status" value="1"/>
</dbReference>
<dbReference type="PROSITE" id="PS50885">
    <property type="entry name" value="HAMP"/>
    <property type="match status" value="1"/>
</dbReference>
<keyword evidence="1" id="KW-0378">Hydrolase</keyword>